<protein>
    <submittedName>
        <fullName evidence="1">Uncharacterized protein</fullName>
    </submittedName>
</protein>
<evidence type="ECO:0000313" key="1">
    <source>
        <dbReference type="EMBL" id="TKJ42175.1"/>
    </source>
</evidence>
<dbReference type="EMBL" id="NJBN01000001">
    <property type="protein sequence ID" value="TKJ42175.1"/>
    <property type="molecule type" value="Genomic_DNA"/>
</dbReference>
<name>A0A532V4P8_UNCL8</name>
<dbReference type="AlphaFoldDB" id="A0A532V4P8"/>
<evidence type="ECO:0000313" key="2">
    <source>
        <dbReference type="Proteomes" id="UP000319619"/>
    </source>
</evidence>
<accession>A0A532V4P8</accession>
<reference evidence="1 2" key="1">
    <citation type="submission" date="2017-06" db="EMBL/GenBank/DDBJ databases">
        <title>Novel microbial phyla capable of carbon fixation and sulfur reduction in deep-sea sediments.</title>
        <authorList>
            <person name="Huang J."/>
            <person name="Baker B."/>
            <person name="Wang Y."/>
        </authorList>
    </citation>
    <scope>NUCLEOTIDE SEQUENCE [LARGE SCALE GENOMIC DNA]</scope>
    <source>
        <strain evidence="1">B3_LCP</strain>
    </source>
</reference>
<proteinExistence type="predicted"/>
<organism evidence="1 2">
    <name type="scientific">candidate division LCP-89 bacterium B3_LCP</name>
    <dbReference type="NCBI Taxonomy" id="2012998"/>
    <lineage>
        <taxon>Bacteria</taxon>
        <taxon>Pseudomonadati</taxon>
        <taxon>Bacteria division LCP-89</taxon>
    </lineage>
</organism>
<gene>
    <name evidence="1" type="ORF">CEE37_00420</name>
</gene>
<sequence length="271" mass="29736">MSENETIKEVEAKARSAKLAAEKALPRSSVETLVRIIKGYAVASNGGEAEVKFKDVAGAAGINPTTVSSNNRFLEESGILIMPKYGYYVPSESAIRFARESAWDENGAKSHLRRIVVGCWYGQVAIQNLALRSSLRKSDLRKSLALKCGAPEGDSNALDFLIDFIVYTDLIVVDESGVLTRGNLDGIEKQAGLGILTNGDSSPIMENEVEGQKLPEQSRNSNISIVIHLHVNDFDELTPDHANRLKQWIESFDEVKNTEIQLEQKAVDSSE</sequence>
<dbReference type="Proteomes" id="UP000319619">
    <property type="component" value="Unassembled WGS sequence"/>
</dbReference>
<comment type="caution">
    <text evidence="1">The sequence shown here is derived from an EMBL/GenBank/DDBJ whole genome shotgun (WGS) entry which is preliminary data.</text>
</comment>